<dbReference type="InterPro" id="IPR001128">
    <property type="entry name" value="Cyt_P450"/>
</dbReference>
<evidence type="ECO:0000256" key="2">
    <source>
        <dbReference type="ARBA" id="ARBA00010617"/>
    </source>
</evidence>
<evidence type="ECO:0000256" key="7">
    <source>
        <dbReference type="RuleBase" id="RU000461"/>
    </source>
</evidence>
<dbReference type="InterPro" id="IPR036396">
    <property type="entry name" value="Cyt_P450_sf"/>
</dbReference>
<dbReference type="GO" id="GO:0016705">
    <property type="term" value="F:oxidoreductase activity, acting on paired donors, with incorporation or reduction of molecular oxygen"/>
    <property type="evidence" value="ECO:0007669"/>
    <property type="project" value="InterPro"/>
</dbReference>
<dbReference type="OMA" id="EMAWMQG"/>
<keyword evidence="3 6" id="KW-0349">Heme</keyword>
<dbReference type="RefSeq" id="XP_008082566.1">
    <property type="nucleotide sequence ID" value="XM_008084375.1"/>
</dbReference>
<dbReference type="GO" id="GO:0004497">
    <property type="term" value="F:monooxygenase activity"/>
    <property type="evidence" value="ECO:0007669"/>
    <property type="project" value="UniProtKB-KW"/>
</dbReference>
<evidence type="ECO:0000256" key="5">
    <source>
        <dbReference type="ARBA" id="ARBA00023004"/>
    </source>
</evidence>
<keyword evidence="7" id="KW-0503">Monooxygenase</keyword>
<dbReference type="HOGENOM" id="CLU_001570_14_11_1"/>
<evidence type="ECO:0000256" key="4">
    <source>
        <dbReference type="ARBA" id="ARBA00022723"/>
    </source>
</evidence>
<gene>
    <name evidence="9" type="ORF">GLAREA_04122</name>
</gene>
<dbReference type="InterPro" id="IPR017972">
    <property type="entry name" value="Cyt_P450_CS"/>
</dbReference>
<accession>S3CZW9</accession>
<dbReference type="PRINTS" id="PR00463">
    <property type="entry name" value="EP450I"/>
</dbReference>
<dbReference type="GeneID" id="19463177"/>
<comment type="cofactor">
    <cofactor evidence="1 6">
        <name>heme</name>
        <dbReference type="ChEBI" id="CHEBI:30413"/>
    </cofactor>
</comment>
<keyword evidence="10" id="KW-1185">Reference proteome</keyword>
<evidence type="ECO:0000256" key="3">
    <source>
        <dbReference type="ARBA" id="ARBA00022617"/>
    </source>
</evidence>
<dbReference type="InterPro" id="IPR002401">
    <property type="entry name" value="Cyt_P450_E_grp-I"/>
</dbReference>
<comment type="similarity">
    <text evidence="2 7">Belongs to the cytochrome P450 family.</text>
</comment>
<dbReference type="PROSITE" id="PS00086">
    <property type="entry name" value="CYTOCHROME_P450"/>
    <property type="match status" value="1"/>
</dbReference>
<dbReference type="SUPFAM" id="SSF48264">
    <property type="entry name" value="Cytochrome P450"/>
    <property type="match status" value="1"/>
</dbReference>
<feature type="transmembrane region" description="Helical" evidence="8">
    <location>
        <begin position="12"/>
        <end position="30"/>
    </location>
</feature>
<dbReference type="EMBL" id="KE145363">
    <property type="protein sequence ID" value="EPE31155.1"/>
    <property type="molecule type" value="Genomic_DNA"/>
</dbReference>
<sequence>MLSHKSEYGENLWATDGIAGLFLSAIFIYATSRCIYNLYFHPLAKFPGPKLAAVSNTWYAYHWFSGRYPWAIQTALKKYGDVVRIAPNELVFITPQAFHDIYLPTQNGLELFPKTDFQNRGKNLGGLAWEEDPIRHREVAKKMLPAFSMRNMRAMEPVFTRYIEEFISQMRELGQAKKGVELVRWIHWLTMDTSADLTSGEKMGQMKTQKDSPNLQVLLAFNYLTTVIQVFKRFPLIQPLQYLFAPVSMILPFLRIESHYREAVKRRIQRQTPDHVDYISFMLKGGNVPKTKEDYTHLGGISLQVMFAGFGAMSDWYYSTMVYLLQNPAAYNLLVAEIRGSFESYEDIESEKLARLEYLNASLKESLRLIPSLNSGMPRLSPGAIVDGVWVAKGTHVQTSSWAVSRSDRYFHNPSIFSPERWLPSTHPQYDTKFSGDNLKALFAFSIGVRGCMGKEMAWMQGRLFFAKLLWCFDLSMVEGQDICLERDLIHYGFFEKPEVRFRLTPVDKESKV</sequence>
<protein>
    <submittedName>
        <fullName evidence="9">Cytochrome P450</fullName>
    </submittedName>
</protein>
<proteinExistence type="inferred from homology"/>
<dbReference type="KEGG" id="glz:GLAREA_04122"/>
<keyword evidence="5 6" id="KW-0408">Iron</keyword>
<dbReference type="Pfam" id="PF00067">
    <property type="entry name" value="p450"/>
    <property type="match status" value="1"/>
</dbReference>
<keyword evidence="8" id="KW-0812">Transmembrane</keyword>
<feature type="binding site" description="axial binding residue" evidence="6">
    <location>
        <position position="452"/>
    </location>
    <ligand>
        <name>heme</name>
        <dbReference type="ChEBI" id="CHEBI:30413"/>
    </ligand>
    <ligandPart>
        <name>Fe</name>
        <dbReference type="ChEBI" id="CHEBI:18248"/>
    </ligandPart>
</feature>
<evidence type="ECO:0000256" key="1">
    <source>
        <dbReference type="ARBA" id="ARBA00001971"/>
    </source>
</evidence>
<dbReference type="AlphaFoldDB" id="S3CZW9"/>
<keyword evidence="7" id="KW-0560">Oxidoreductase</keyword>
<dbReference type="PANTHER" id="PTHR24305:SF210">
    <property type="entry name" value="CYTOCHROME P450 MONOOXYGENASE ASQL-RELATED"/>
    <property type="match status" value="1"/>
</dbReference>
<keyword evidence="8" id="KW-1133">Transmembrane helix</keyword>
<keyword evidence="4 6" id="KW-0479">Metal-binding</keyword>
<dbReference type="GO" id="GO:0020037">
    <property type="term" value="F:heme binding"/>
    <property type="evidence" value="ECO:0007669"/>
    <property type="project" value="InterPro"/>
</dbReference>
<evidence type="ECO:0000256" key="6">
    <source>
        <dbReference type="PIRSR" id="PIRSR602401-1"/>
    </source>
</evidence>
<evidence type="ECO:0000313" key="10">
    <source>
        <dbReference type="Proteomes" id="UP000016922"/>
    </source>
</evidence>
<organism evidence="9 10">
    <name type="scientific">Glarea lozoyensis (strain ATCC 20868 / MF5171)</name>
    <dbReference type="NCBI Taxonomy" id="1116229"/>
    <lineage>
        <taxon>Eukaryota</taxon>
        <taxon>Fungi</taxon>
        <taxon>Dikarya</taxon>
        <taxon>Ascomycota</taxon>
        <taxon>Pezizomycotina</taxon>
        <taxon>Leotiomycetes</taxon>
        <taxon>Helotiales</taxon>
        <taxon>Helotiaceae</taxon>
        <taxon>Glarea</taxon>
    </lineage>
</organism>
<dbReference type="OrthoDB" id="1470350at2759"/>
<dbReference type="InterPro" id="IPR050121">
    <property type="entry name" value="Cytochrome_P450_monoxygenase"/>
</dbReference>
<reference evidence="9 10" key="1">
    <citation type="journal article" date="2013" name="BMC Genomics">
        <title>Genomics-driven discovery of the pneumocandin biosynthetic gene cluster in the fungus Glarea lozoyensis.</title>
        <authorList>
            <person name="Chen L."/>
            <person name="Yue Q."/>
            <person name="Zhang X."/>
            <person name="Xiang M."/>
            <person name="Wang C."/>
            <person name="Li S."/>
            <person name="Che Y."/>
            <person name="Ortiz-Lopez F.J."/>
            <person name="Bills G.F."/>
            <person name="Liu X."/>
            <person name="An Z."/>
        </authorList>
    </citation>
    <scope>NUCLEOTIDE SEQUENCE [LARGE SCALE GENOMIC DNA]</scope>
    <source>
        <strain evidence="10">ATCC 20868 / MF5171</strain>
    </source>
</reference>
<dbReference type="PANTHER" id="PTHR24305">
    <property type="entry name" value="CYTOCHROME P450"/>
    <property type="match status" value="1"/>
</dbReference>
<name>S3CZW9_GLAL2</name>
<dbReference type="GO" id="GO:0005506">
    <property type="term" value="F:iron ion binding"/>
    <property type="evidence" value="ECO:0007669"/>
    <property type="project" value="InterPro"/>
</dbReference>
<evidence type="ECO:0000256" key="8">
    <source>
        <dbReference type="SAM" id="Phobius"/>
    </source>
</evidence>
<evidence type="ECO:0000313" key="9">
    <source>
        <dbReference type="EMBL" id="EPE31155.1"/>
    </source>
</evidence>
<dbReference type="Gene3D" id="1.10.630.10">
    <property type="entry name" value="Cytochrome P450"/>
    <property type="match status" value="1"/>
</dbReference>
<dbReference type="eggNOG" id="KOG0158">
    <property type="taxonomic scope" value="Eukaryota"/>
</dbReference>
<dbReference type="Proteomes" id="UP000016922">
    <property type="component" value="Unassembled WGS sequence"/>
</dbReference>
<keyword evidence="8" id="KW-0472">Membrane</keyword>